<dbReference type="RefSeq" id="XP_060301292.1">
    <property type="nucleotide sequence ID" value="XM_060433567.1"/>
</dbReference>
<organism evidence="2 3">
    <name type="scientific">Lasiosphaeria miniovina</name>
    <dbReference type="NCBI Taxonomy" id="1954250"/>
    <lineage>
        <taxon>Eukaryota</taxon>
        <taxon>Fungi</taxon>
        <taxon>Dikarya</taxon>
        <taxon>Ascomycota</taxon>
        <taxon>Pezizomycotina</taxon>
        <taxon>Sordariomycetes</taxon>
        <taxon>Sordariomycetidae</taxon>
        <taxon>Sordariales</taxon>
        <taxon>Lasiosphaeriaceae</taxon>
        <taxon>Lasiosphaeria</taxon>
    </lineage>
</organism>
<dbReference type="Proteomes" id="UP001172101">
    <property type="component" value="Unassembled WGS sequence"/>
</dbReference>
<dbReference type="AlphaFoldDB" id="A0AA40E7Z0"/>
<proteinExistence type="predicted"/>
<evidence type="ECO:0000256" key="1">
    <source>
        <dbReference type="SAM" id="SignalP"/>
    </source>
</evidence>
<gene>
    <name evidence="2" type="ORF">B0T26DRAFT_171792</name>
</gene>
<evidence type="ECO:0008006" key="4">
    <source>
        <dbReference type="Google" id="ProtNLM"/>
    </source>
</evidence>
<reference evidence="2" key="1">
    <citation type="submission" date="2023-06" db="EMBL/GenBank/DDBJ databases">
        <title>Genome-scale phylogeny and comparative genomics of the fungal order Sordariales.</title>
        <authorList>
            <consortium name="Lawrence Berkeley National Laboratory"/>
            <person name="Hensen N."/>
            <person name="Bonometti L."/>
            <person name="Westerberg I."/>
            <person name="Brannstrom I.O."/>
            <person name="Guillou S."/>
            <person name="Cros-Aarteil S."/>
            <person name="Calhoun S."/>
            <person name="Haridas S."/>
            <person name="Kuo A."/>
            <person name="Mondo S."/>
            <person name="Pangilinan J."/>
            <person name="Riley R."/>
            <person name="LaButti K."/>
            <person name="Andreopoulos B."/>
            <person name="Lipzen A."/>
            <person name="Chen C."/>
            <person name="Yanf M."/>
            <person name="Daum C."/>
            <person name="Ng V."/>
            <person name="Clum A."/>
            <person name="Steindorff A."/>
            <person name="Ohm R."/>
            <person name="Martin F."/>
            <person name="Silar P."/>
            <person name="Natvig D."/>
            <person name="Lalanne C."/>
            <person name="Gautier V."/>
            <person name="Ament-velasquez S.L."/>
            <person name="Kruys A."/>
            <person name="Hutchinson M.I."/>
            <person name="Powell A.J."/>
            <person name="Barry K."/>
            <person name="Miller A.N."/>
            <person name="Grigoriev I.V."/>
            <person name="Debuchy R."/>
            <person name="Gladieux P."/>
            <person name="Thoren M.H."/>
            <person name="Johannesson H."/>
        </authorList>
    </citation>
    <scope>NUCLEOTIDE SEQUENCE</scope>
    <source>
        <strain evidence="2">SMH2392-1A</strain>
    </source>
</reference>
<keyword evidence="1" id="KW-0732">Signal</keyword>
<sequence>MCHGMPLLAFFCPCLERIAICVALHLACPVGHMSRETGRREVPVGAMGIHAYLCTFTLYVKYICLYVSSGHSACHLHAVQSLNVGGRATLFLTRASEPRQHSGIDCTSMSDMQRCSRLSIYSNGFQSCLRANVSFRVLTHYFH</sequence>
<evidence type="ECO:0000313" key="2">
    <source>
        <dbReference type="EMBL" id="KAK0728437.1"/>
    </source>
</evidence>
<feature type="signal peptide" evidence="1">
    <location>
        <begin position="1"/>
        <end position="23"/>
    </location>
</feature>
<dbReference type="EMBL" id="JAUIRO010000002">
    <property type="protein sequence ID" value="KAK0728437.1"/>
    <property type="molecule type" value="Genomic_DNA"/>
</dbReference>
<dbReference type="GeneID" id="85316837"/>
<name>A0AA40E7Z0_9PEZI</name>
<accession>A0AA40E7Z0</accession>
<evidence type="ECO:0000313" key="3">
    <source>
        <dbReference type="Proteomes" id="UP001172101"/>
    </source>
</evidence>
<feature type="chain" id="PRO_5041367354" description="Secreted protein" evidence="1">
    <location>
        <begin position="24"/>
        <end position="143"/>
    </location>
</feature>
<protein>
    <recommendedName>
        <fullName evidence="4">Secreted protein</fullName>
    </recommendedName>
</protein>
<comment type="caution">
    <text evidence="2">The sequence shown here is derived from an EMBL/GenBank/DDBJ whole genome shotgun (WGS) entry which is preliminary data.</text>
</comment>
<keyword evidence="3" id="KW-1185">Reference proteome</keyword>